<evidence type="ECO:0000313" key="3">
    <source>
        <dbReference type="Proteomes" id="UP001151760"/>
    </source>
</evidence>
<dbReference type="PROSITE" id="PS50878">
    <property type="entry name" value="RT_POL"/>
    <property type="match status" value="1"/>
</dbReference>
<reference evidence="2" key="1">
    <citation type="journal article" date="2022" name="Int. J. Mol. Sci.">
        <title>Draft Genome of Tanacetum Coccineum: Genomic Comparison of Closely Related Tanacetum-Family Plants.</title>
        <authorList>
            <person name="Yamashiro T."/>
            <person name="Shiraishi A."/>
            <person name="Nakayama K."/>
            <person name="Satake H."/>
        </authorList>
    </citation>
    <scope>NUCLEOTIDE SEQUENCE</scope>
</reference>
<sequence>MNLMNRVCKPYLEKFVIVFIDDILIYLKSKEDHEVHLKLVLELLKKEKLYAKFSKCEFWLQKVHFLGPVVNDNDIHVDRSKIMVVKSWNTPKSPSEIRSFLGLAEPEVRVGFRDQEKAFQSLKDNLCNALTLTLPDGADNFVVYYDASNEGFGVRAMSMNIQSGVKDRILAAQSEVSKVQLVGSVRTLIMDEAHASRYYVHPRANKMYHDLRDMYWWSGMKNDTIIYVSKCLTCSKVKAEHQRPSGLLQQPEIPK</sequence>
<dbReference type="InterPro" id="IPR043128">
    <property type="entry name" value="Rev_trsase/Diguanyl_cyclase"/>
</dbReference>
<dbReference type="Pfam" id="PF17921">
    <property type="entry name" value="Integrase_H2C2"/>
    <property type="match status" value="1"/>
</dbReference>
<gene>
    <name evidence="2" type="ORF">Tco_0841559</name>
</gene>
<comment type="caution">
    <text evidence="2">The sequence shown here is derived from an EMBL/GenBank/DDBJ whole genome shotgun (WGS) entry which is preliminary data.</text>
</comment>
<keyword evidence="2" id="KW-0548">Nucleotidyltransferase</keyword>
<dbReference type="GO" id="GO:0003964">
    <property type="term" value="F:RNA-directed DNA polymerase activity"/>
    <property type="evidence" value="ECO:0007669"/>
    <property type="project" value="UniProtKB-KW"/>
</dbReference>
<keyword evidence="2" id="KW-0808">Transferase</keyword>
<dbReference type="InterPro" id="IPR041588">
    <property type="entry name" value="Integrase_H2C2"/>
</dbReference>
<protein>
    <submittedName>
        <fullName evidence="2">Reverse transcriptase domain-containing protein</fullName>
    </submittedName>
</protein>
<dbReference type="Proteomes" id="UP001151760">
    <property type="component" value="Unassembled WGS sequence"/>
</dbReference>
<name>A0ABQ5AZ08_9ASTR</name>
<dbReference type="EMBL" id="BQNB010012723">
    <property type="protein sequence ID" value="GJT07097.1"/>
    <property type="molecule type" value="Genomic_DNA"/>
</dbReference>
<dbReference type="InterPro" id="IPR053134">
    <property type="entry name" value="RNA-dir_DNA_polymerase"/>
</dbReference>
<organism evidence="2 3">
    <name type="scientific">Tanacetum coccineum</name>
    <dbReference type="NCBI Taxonomy" id="301880"/>
    <lineage>
        <taxon>Eukaryota</taxon>
        <taxon>Viridiplantae</taxon>
        <taxon>Streptophyta</taxon>
        <taxon>Embryophyta</taxon>
        <taxon>Tracheophyta</taxon>
        <taxon>Spermatophyta</taxon>
        <taxon>Magnoliopsida</taxon>
        <taxon>eudicotyledons</taxon>
        <taxon>Gunneridae</taxon>
        <taxon>Pentapetalae</taxon>
        <taxon>asterids</taxon>
        <taxon>campanulids</taxon>
        <taxon>Asterales</taxon>
        <taxon>Asteraceae</taxon>
        <taxon>Asteroideae</taxon>
        <taxon>Anthemideae</taxon>
        <taxon>Anthemidinae</taxon>
        <taxon>Tanacetum</taxon>
    </lineage>
</organism>
<accession>A0ABQ5AZ08</accession>
<dbReference type="SUPFAM" id="SSF56672">
    <property type="entry name" value="DNA/RNA polymerases"/>
    <property type="match status" value="1"/>
</dbReference>
<evidence type="ECO:0000259" key="1">
    <source>
        <dbReference type="PROSITE" id="PS50878"/>
    </source>
</evidence>
<dbReference type="Pfam" id="PF00078">
    <property type="entry name" value="RVT_1"/>
    <property type="match status" value="1"/>
</dbReference>
<dbReference type="Gene3D" id="3.30.70.270">
    <property type="match status" value="1"/>
</dbReference>
<evidence type="ECO:0000313" key="2">
    <source>
        <dbReference type="EMBL" id="GJT07097.1"/>
    </source>
</evidence>
<dbReference type="InterPro" id="IPR041577">
    <property type="entry name" value="RT_RNaseH_2"/>
</dbReference>
<reference evidence="2" key="2">
    <citation type="submission" date="2022-01" db="EMBL/GenBank/DDBJ databases">
        <authorList>
            <person name="Yamashiro T."/>
            <person name="Shiraishi A."/>
            <person name="Satake H."/>
            <person name="Nakayama K."/>
        </authorList>
    </citation>
    <scope>NUCLEOTIDE SEQUENCE</scope>
</reference>
<dbReference type="Gene3D" id="1.10.340.70">
    <property type="match status" value="1"/>
</dbReference>
<keyword evidence="2" id="KW-0695">RNA-directed DNA polymerase</keyword>
<dbReference type="InterPro" id="IPR000477">
    <property type="entry name" value="RT_dom"/>
</dbReference>
<dbReference type="PANTHER" id="PTHR24559">
    <property type="entry name" value="TRANSPOSON TY3-I GAG-POL POLYPROTEIN"/>
    <property type="match status" value="1"/>
</dbReference>
<proteinExistence type="predicted"/>
<dbReference type="PANTHER" id="PTHR24559:SF427">
    <property type="entry name" value="RNA-DIRECTED DNA POLYMERASE"/>
    <property type="match status" value="1"/>
</dbReference>
<keyword evidence="3" id="KW-1185">Reference proteome</keyword>
<feature type="domain" description="Reverse transcriptase" evidence="1">
    <location>
        <begin position="1"/>
        <end position="70"/>
    </location>
</feature>
<dbReference type="InterPro" id="IPR043502">
    <property type="entry name" value="DNA/RNA_pol_sf"/>
</dbReference>
<dbReference type="Pfam" id="PF17919">
    <property type="entry name" value="RT_RNaseH_2"/>
    <property type="match status" value="1"/>
</dbReference>